<proteinExistence type="inferred from homology"/>
<evidence type="ECO:0000256" key="3">
    <source>
        <dbReference type="ARBA" id="ARBA00066641"/>
    </source>
</evidence>
<keyword evidence="2" id="KW-0560">Oxidoreductase</keyword>
<dbReference type="InterPro" id="IPR002347">
    <property type="entry name" value="SDR_fam"/>
</dbReference>
<dbReference type="EC" id="1.1.1.175" evidence="3"/>
<reference evidence="5" key="1">
    <citation type="submission" date="2008-01" db="EMBL/GenBank/DDBJ databases">
        <title>Complete sequence of chromosome of Caulobacter sp. K31.</title>
        <authorList>
            <consortium name="US DOE Joint Genome Institute"/>
            <person name="Copeland A."/>
            <person name="Lucas S."/>
            <person name="Lapidus A."/>
            <person name="Barry K."/>
            <person name="Glavina del Rio T."/>
            <person name="Dalin E."/>
            <person name="Tice H."/>
            <person name="Pitluck S."/>
            <person name="Bruce D."/>
            <person name="Goodwin L."/>
            <person name="Thompson L.S."/>
            <person name="Brettin T."/>
            <person name="Detter J.C."/>
            <person name="Han C."/>
            <person name="Schmutz J."/>
            <person name="Larimer F."/>
            <person name="Land M."/>
            <person name="Hauser L."/>
            <person name="Kyrpides N."/>
            <person name="Kim E."/>
            <person name="Stephens C."/>
            <person name="Richardson P."/>
        </authorList>
    </citation>
    <scope>NUCLEOTIDE SEQUENCE [LARGE SCALE GENOMIC DNA]</scope>
    <source>
        <strain evidence="5">K31</strain>
    </source>
</reference>
<organism evidence="5">
    <name type="scientific">Caulobacter sp. (strain K31)</name>
    <dbReference type="NCBI Taxonomy" id="366602"/>
    <lineage>
        <taxon>Bacteria</taxon>
        <taxon>Pseudomonadati</taxon>
        <taxon>Pseudomonadota</taxon>
        <taxon>Alphaproteobacteria</taxon>
        <taxon>Caulobacterales</taxon>
        <taxon>Caulobacteraceae</taxon>
        <taxon>Caulobacter</taxon>
    </lineage>
</organism>
<dbReference type="PRINTS" id="PR00081">
    <property type="entry name" value="GDHRDH"/>
</dbReference>
<dbReference type="KEGG" id="cak:Caul_1939"/>
<evidence type="ECO:0000313" key="5">
    <source>
        <dbReference type="EMBL" id="ABZ71068.1"/>
    </source>
</evidence>
<dbReference type="InterPro" id="IPR036291">
    <property type="entry name" value="NAD(P)-bd_dom_sf"/>
</dbReference>
<name>B0T5R0_CAUSK</name>
<comment type="similarity">
    <text evidence="1">Belongs to the short-chain dehydrogenases/reductases (SDR) family.</text>
</comment>
<dbReference type="EMBL" id="CP000927">
    <property type="protein sequence ID" value="ABZ71068.1"/>
    <property type="molecule type" value="Genomic_DNA"/>
</dbReference>
<dbReference type="PRINTS" id="PR00080">
    <property type="entry name" value="SDRFAMILY"/>
</dbReference>
<dbReference type="InterPro" id="IPR020904">
    <property type="entry name" value="Sc_DH/Rdtase_CS"/>
</dbReference>
<evidence type="ECO:0000256" key="4">
    <source>
        <dbReference type="ARBA" id="ARBA00069939"/>
    </source>
</evidence>
<evidence type="ECO:0000256" key="1">
    <source>
        <dbReference type="ARBA" id="ARBA00006484"/>
    </source>
</evidence>
<dbReference type="PROSITE" id="PS00061">
    <property type="entry name" value="ADH_SHORT"/>
    <property type="match status" value="1"/>
</dbReference>
<dbReference type="FunFam" id="3.40.50.720:FF:000084">
    <property type="entry name" value="Short-chain dehydrogenase reductase"/>
    <property type="match status" value="1"/>
</dbReference>
<gene>
    <name evidence="5" type="ordered locus">Caul_1939</name>
</gene>
<sequence length="266" mass="27667" precursor="true">MRRLEGKIAIVTGGAGGIGAATARRLTSEGATTVIADLDLERAQAVAAEIGHGATAFHYDAESVDTVEALVASTVARFGRLDILLNNAAITTPQIQREDTTAVDITFDTWDRVMAVNLRGYLAGCKYAIPEMLKVGGGAIINTASGSGLVGDLSRIGYGTSKAGVIALTRFIATQYGRQGVRCNAVAPGLILTEASKAGVPELIEMIQNHVLTPRLGKPEDVAAVVAFLASEDAGFINGETIVCNGGSLAHQPHSHDLAQYLKGRG</sequence>
<dbReference type="AlphaFoldDB" id="B0T5R0"/>
<dbReference type="STRING" id="366602.Caul_1939"/>
<dbReference type="GO" id="GO:0047838">
    <property type="term" value="F:D-xylose 1-dehydrogenase (NAD+) activity"/>
    <property type="evidence" value="ECO:0007669"/>
    <property type="project" value="UniProtKB-EC"/>
</dbReference>
<accession>B0T5R0</accession>
<dbReference type="eggNOG" id="COG1028">
    <property type="taxonomic scope" value="Bacteria"/>
</dbReference>
<protein>
    <recommendedName>
        <fullName evidence="4">D-xylose 1-dehydrogenase</fullName>
        <ecNumber evidence="3">1.1.1.175</ecNumber>
    </recommendedName>
</protein>
<dbReference type="PANTHER" id="PTHR24321">
    <property type="entry name" value="DEHYDROGENASES, SHORT CHAIN"/>
    <property type="match status" value="1"/>
</dbReference>
<dbReference type="PANTHER" id="PTHR24321:SF14">
    <property type="entry name" value="SHORT-CHAIN TYPE DEHYDROGENASE_REDUCTASE BLR2146-RELATED"/>
    <property type="match status" value="1"/>
</dbReference>
<dbReference type="Gene3D" id="3.40.50.720">
    <property type="entry name" value="NAD(P)-binding Rossmann-like Domain"/>
    <property type="match status" value="1"/>
</dbReference>
<dbReference type="HOGENOM" id="CLU_010194_1_0_5"/>
<evidence type="ECO:0000256" key="2">
    <source>
        <dbReference type="ARBA" id="ARBA00023002"/>
    </source>
</evidence>
<dbReference type="SUPFAM" id="SSF51735">
    <property type="entry name" value="NAD(P)-binding Rossmann-fold domains"/>
    <property type="match status" value="1"/>
</dbReference>
<dbReference type="Pfam" id="PF13561">
    <property type="entry name" value="adh_short_C2"/>
    <property type="match status" value="1"/>
</dbReference>